<evidence type="ECO:0000313" key="3">
    <source>
        <dbReference type="Proteomes" id="UP000249341"/>
    </source>
</evidence>
<reference evidence="2 3" key="1">
    <citation type="submission" date="2018-06" db="EMBL/GenBank/DDBJ databases">
        <title>Genomic Encyclopedia of Type Strains, Phase III (KMG-III): the genomes of soil and plant-associated and newly described type strains.</title>
        <authorList>
            <person name="Whitman W."/>
        </authorList>
    </citation>
    <scope>NUCLEOTIDE SEQUENCE [LARGE SCALE GENOMIC DNA]</scope>
    <source>
        <strain evidence="2 3">CGMCC 4.7090</strain>
    </source>
</reference>
<comment type="caution">
    <text evidence="2">The sequence shown here is derived from an EMBL/GenBank/DDBJ whole genome shotgun (WGS) entry which is preliminary data.</text>
</comment>
<dbReference type="RefSeq" id="WP_111652196.1">
    <property type="nucleotide sequence ID" value="NZ_JACHWI010000010.1"/>
</dbReference>
<feature type="transmembrane region" description="Helical" evidence="1">
    <location>
        <begin position="168"/>
        <end position="191"/>
    </location>
</feature>
<keyword evidence="3" id="KW-1185">Reference proteome</keyword>
<feature type="transmembrane region" description="Helical" evidence="1">
    <location>
        <begin position="141"/>
        <end position="161"/>
    </location>
</feature>
<dbReference type="EMBL" id="QLMJ01000015">
    <property type="protein sequence ID" value="RAK31271.1"/>
    <property type="molecule type" value="Genomic_DNA"/>
</dbReference>
<accession>A0A327Z4M7</accession>
<dbReference type="Proteomes" id="UP000249341">
    <property type="component" value="Unassembled WGS sequence"/>
</dbReference>
<proteinExistence type="predicted"/>
<dbReference type="AlphaFoldDB" id="A0A327Z4M7"/>
<organism evidence="2 3">
    <name type="scientific">Actinoplanes lutulentus</name>
    <dbReference type="NCBI Taxonomy" id="1287878"/>
    <lineage>
        <taxon>Bacteria</taxon>
        <taxon>Bacillati</taxon>
        <taxon>Actinomycetota</taxon>
        <taxon>Actinomycetes</taxon>
        <taxon>Micromonosporales</taxon>
        <taxon>Micromonosporaceae</taxon>
        <taxon>Actinoplanes</taxon>
    </lineage>
</organism>
<sequence length="226" mass="24917">MSRWPILRYLLGSHTIFLLFIMFGVYLFIGVVVAVVAQFTEIRLSGVDAIGQALPWVALGYGATAVNLVATTLVHGRTRREFLAQHPVFQVITTMLIAALITGAFAIETLVYRSLDWQQKVQEQRSYASASDYPMIFATHWGMLMTWLMIGVFIGVAFYRWEAVGGLALLPAAVLVLFTGGINGFFSLPFARTDLPLLPVTLTAVAAAYALLWVSARDMPLKTRVA</sequence>
<keyword evidence="1" id="KW-0812">Transmembrane</keyword>
<name>A0A327Z4M7_9ACTN</name>
<feature type="transmembrane region" description="Helical" evidence="1">
    <location>
        <begin position="197"/>
        <end position="216"/>
    </location>
</feature>
<feature type="transmembrane region" description="Helical" evidence="1">
    <location>
        <begin position="56"/>
        <end position="76"/>
    </location>
</feature>
<feature type="transmembrane region" description="Helical" evidence="1">
    <location>
        <begin position="88"/>
        <end position="107"/>
    </location>
</feature>
<evidence type="ECO:0000256" key="1">
    <source>
        <dbReference type="SAM" id="Phobius"/>
    </source>
</evidence>
<keyword evidence="1" id="KW-0472">Membrane</keyword>
<feature type="transmembrane region" description="Helical" evidence="1">
    <location>
        <begin position="16"/>
        <end position="36"/>
    </location>
</feature>
<gene>
    <name evidence="2" type="ORF">B0I29_11577</name>
</gene>
<keyword evidence="1" id="KW-1133">Transmembrane helix</keyword>
<protein>
    <submittedName>
        <fullName evidence="2">Uncharacterized protein</fullName>
    </submittedName>
</protein>
<dbReference type="OrthoDB" id="3538230at2"/>
<evidence type="ECO:0000313" key="2">
    <source>
        <dbReference type="EMBL" id="RAK31271.1"/>
    </source>
</evidence>